<gene>
    <name evidence="3" type="ORF">EYB31_28220</name>
</gene>
<evidence type="ECO:0000259" key="2">
    <source>
        <dbReference type="PROSITE" id="PS51272"/>
    </source>
</evidence>
<dbReference type="SUPFAM" id="SSF49777">
    <property type="entry name" value="PEBP-like"/>
    <property type="match status" value="1"/>
</dbReference>
<dbReference type="CDD" id="cd00865">
    <property type="entry name" value="PEBP_bact_arch"/>
    <property type="match status" value="1"/>
</dbReference>
<dbReference type="Proteomes" id="UP000293142">
    <property type="component" value="Unassembled WGS sequence"/>
</dbReference>
<dbReference type="Pfam" id="PF01161">
    <property type="entry name" value="PBP"/>
    <property type="match status" value="1"/>
</dbReference>
<evidence type="ECO:0000313" key="4">
    <source>
        <dbReference type="Proteomes" id="UP000293142"/>
    </source>
</evidence>
<evidence type="ECO:0000313" key="3">
    <source>
        <dbReference type="EMBL" id="TBL72643.1"/>
    </source>
</evidence>
<dbReference type="InterPro" id="IPR059177">
    <property type="entry name" value="GH29D-like_dom"/>
</dbReference>
<organism evidence="3 4">
    <name type="scientific">Paenibacillus thalictri</name>
    <dbReference type="NCBI Taxonomy" id="2527873"/>
    <lineage>
        <taxon>Bacteria</taxon>
        <taxon>Bacillati</taxon>
        <taxon>Bacillota</taxon>
        <taxon>Bacilli</taxon>
        <taxon>Bacillales</taxon>
        <taxon>Paenibacillaceae</taxon>
        <taxon>Paenibacillus</taxon>
    </lineage>
</organism>
<dbReference type="NCBIfam" id="TIGR00481">
    <property type="entry name" value="YbhB/YbcL family Raf kinase inhibitor-like protein"/>
    <property type="match status" value="1"/>
</dbReference>
<feature type="domain" description="SLH" evidence="2">
    <location>
        <begin position="156"/>
        <end position="216"/>
    </location>
</feature>
<dbReference type="PANTHER" id="PTHR43308:SF5">
    <property type="entry name" value="S-LAYER PROTEIN _ PEPTIDOGLYCAN ENDO-BETA-N-ACETYLGLUCOSAMINIDASE"/>
    <property type="match status" value="1"/>
</dbReference>
<dbReference type="RefSeq" id="WP_131016831.1">
    <property type="nucleotide sequence ID" value="NZ_SIRE01000023.1"/>
</dbReference>
<dbReference type="PROSITE" id="PS50853">
    <property type="entry name" value="FN3"/>
    <property type="match status" value="1"/>
</dbReference>
<dbReference type="Pfam" id="PF00395">
    <property type="entry name" value="SLH"/>
    <property type="match status" value="3"/>
</dbReference>
<feature type="domain" description="SLH" evidence="2">
    <location>
        <begin position="90"/>
        <end position="153"/>
    </location>
</feature>
<feature type="domain" description="SLH" evidence="2">
    <location>
        <begin position="31"/>
        <end position="89"/>
    </location>
</feature>
<reference evidence="3 4" key="1">
    <citation type="submission" date="2019-02" db="EMBL/GenBank/DDBJ databases">
        <title>Paenibacillus sp. nov., isolated from surface-sterilized tissue of Thalictrum simplex L.</title>
        <authorList>
            <person name="Tuo L."/>
        </authorList>
    </citation>
    <scope>NUCLEOTIDE SEQUENCE [LARGE SCALE GENOMIC DNA]</scope>
    <source>
        <strain evidence="3 4">N2SHLJ1</strain>
    </source>
</reference>
<dbReference type="Gene3D" id="3.90.280.10">
    <property type="entry name" value="PEBP-like"/>
    <property type="match status" value="1"/>
</dbReference>
<dbReference type="SUPFAM" id="SSF49265">
    <property type="entry name" value="Fibronectin type III"/>
    <property type="match status" value="1"/>
</dbReference>
<comment type="caution">
    <text evidence="3">The sequence shown here is derived from an EMBL/GenBank/DDBJ whole genome shotgun (WGS) entry which is preliminary data.</text>
</comment>
<dbReference type="Pfam" id="PF00041">
    <property type="entry name" value="fn3"/>
    <property type="match status" value="1"/>
</dbReference>
<dbReference type="CDD" id="cd00063">
    <property type="entry name" value="FN3"/>
    <property type="match status" value="1"/>
</dbReference>
<sequence length="888" mass="92430">MKFYSKRNLLGRCIIVMLILSLAFSSLGIVSAEDGSKDIKGHWAERQLQSWITKGFIQGYADGSIRPDTSVTRAEWMTLANRAFGLSEKAAVTASDVNPQSWEYEQAAIAIKAGYVSGYEDGTLRLGNDVTRQETAAMIVKLLQLDQGQLSALDRFRDKADLPEWSKGPLAAVVSKGILDGYENGTLGFNRSVTRAEAVVILDRALQGGSKTAFHQAGTFGPAAGNETITGDVLINASGVTLRNVTISGSLTLGEAIGEGDVTLQNVTVKGDTYVYGGGSNSIHLKDSVLVTILVNKKTGEVRIVAEGKTSVKQVDVRTGAIFDGSNATGSGFSNVRLQEQLPANSKVTLLGQFESLDISAQSIIVDIPSGSVNNVTVSEQGGNSSIRLGKDSKIVELVLNAVTKVLGEGKVDKATLGKGAENSTFQTAPASFSSSGSSGSGGGGGGGGYSPYIEFIAAPTATPVSGQVTVGTAVYLSTTTANAAIHYTLDGSSPTVASSVYSSPIIVNSNMTVKAIAAKNGRTSETSVFTYTVPAVPDTEPPASVTGLVYRDVTWSSLTLAWNPASDNVGTVGYAVYQNGAKIATVTDTVYQVTGLAPSTPYLFGVSAYDAAGNSSGLTTVSATTYAYSPALFTVSTTAFSGGGAIPVQYAYDGEGWIGAANTSIPVSWTNPPPDTRSFVVIVYDPDASDFLHWTAINIPASVTSLAEGASRTAMPSGSVELGSHLDGKAGYGGPFPPAGAPHHYHVAVYALNTDHLEGFTEIPGYPLMDSYSGLISKMNGKILASAETVGTFQFQSNLIPALAVKEVTAKDNTSARVSFNTTPSAAPVAGDFTFDNGLTVTAVAIDYTLYPFKHFTITTSSQTQGQNYHLSYKGAPSGLTLVGAGN</sequence>
<dbReference type="InterPro" id="IPR013783">
    <property type="entry name" value="Ig-like_fold"/>
</dbReference>
<dbReference type="AlphaFoldDB" id="A0A4Q9DI08"/>
<dbReference type="InterPro" id="IPR008914">
    <property type="entry name" value="PEBP"/>
</dbReference>
<dbReference type="InterPro" id="IPR036116">
    <property type="entry name" value="FN3_sf"/>
</dbReference>
<dbReference type="EMBL" id="SIRE01000023">
    <property type="protein sequence ID" value="TBL72643.1"/>
    <property type="molecule type" value="Genomic_DNA"/>
</dbReference>
<name>A0A4Q9DI08_9BACL</name>
<dbReference type="PANTHER" id="PTHR43308">
    <property type="entry name" value="OUTER MEMBRANE PROTEIN ALPHA-RELATED"/>
    <property type="match status" value="1"/>
</dbReference>
<accession>A0A4Q9DI08</accession>
<proteinExistence type="predicted"/>
<dbReference type="OrthoDB" id="185675at2"/>
<evidence type="ECO:0000259" key="1">
    <source>
        <dbReference type="PROSITE" id="PS50853"/>
    </source>
</evidence>
<dbReference type="InterPro" id="IPR036610">
    <property type="entry name" value="PEBP-like_sf"/>
</dbReference>
<dbReference type="PROSITE" id="PS51272">
    <property type="entry name" value="SLH"/>
    <property type="match status" value="3"/>
</dbReference>
<feature type="domain" description="Fibronectin type-III" evidence="1">
    <location>
        <begin position="542"/>
        <end position="629"/>
    </location>
</feature>
<dbReference type="Pfam" id="PF13290">
    <property type="entry name" value="CHB_HEX_C_1"/>
    <property type="match status" value="1"/>
</dbReference>
<dbReference type="SMART" id="SM00060">
    <property type="entry name" value="FN3"/>
    <property type="match status" value="1"/>
</dbReference>
<dbReference type="InterPro" id="IPR003961">
    <property type="entry name" value="FN3_dom"/>
</dbReference>
<protein>
    <submittedName>
        <fullName evidence="3">YbhB/YbcL family Raf kinase inhibitor-like protein</fullName>
    </submittedName>
</protein>
<dbReference type="Gene3D" id="2.60.40.10">
    <property type="entry name" value="Immunoglobulins"/>
    <property type="match status" value="1"/>
</dbReference>
<keyword evidence="4" id="KW-1185">Reference proteome</keyword>
<dbReference type="InterPro" id="IPR005247">
    <property type="entry name" value="YbhB_YbcL/LppC-like"/>
</dbReference>
<dbReference type="InterPro" id="IPR001119">
    <property type="entry name" value="SLH_dom"/>
</dbReference>
<dbReference type="InterPro" id="IPR051465">
    <property type="entry name" value="Cell_Envelope_Struct_Comp"/>
</dbReference>